<evidence type="ECO:0000313" key="2">
    <source>
        <dbReference type="EMBL" id="CAI6047576.1"/>
    </source>
</evidence>
<dbReference type="PANTHER" id="PTHR38795">
    <property type="entry name" value="DUF6604 DOMAIN-CONTAINING PROTEIN"/>
    <property type="match status" value="1"/>
</dbReference>
<reference evidence="2" key="1">
    <citation type="submission" date="2023-01" db="EMBL/GenBank/DDBJ databases">
        <authorList>
            <person name="Piombo E."/>
        </authorList>
    </citation>
    <scope>NUCLEOTIDE SEQUENCE</scope>
</reference>
<protein>
    <submittedName>
        <fullName evidence="2">Uncharacterized protein</fullName>
    </submittedName>
</protein>
<gene>
    <name evidence="2" type="ORF">CCHLO57077_00012905</name>
</gene>
<organism evidence="2 3">
    <name type="scientific">Clonostachys chloroleuca</name>
    <dbReference type="NCBI Taxonomy" id="1926264"/>
    <lineage>
        <taxon>Eukaryota</taxon>
        <taxon>Fungi</taxon>
        <taxon>Dikarya</taxon>
        <taxon>Ascomycota</taxon>
        <taxon>Pezizomycotina</taxon>
        <taxon>Sordariomycetes</taxon>
        <taxon>Hypocreomycetidae</taxon>
        <taxon>Hypocreales</taxon>
        <taxon>Bionectriaceae</taxon>
        <taxon>Clonostachys</taxon>
    </lineage>
</organism>
<name>A0AA35LSB0_9HYPO</name>
<keyword evidence="3" id="KW-1185">Reference proteome</keyword>
<dbReference type="AlphaFoldDB" id="A0AA35LSB0"/>
<accession>A0AA35LSB0</accession>
<sequence>MTRCSKKRSTSPRRQSTIPKSQSGTASSDTPLLCGLYLLFFRACFSTIALREDPAPIIECAHIYHALRKEKLLDCCWPDMDTAIELLGDNSFWVGGKRLEPTHEYWNAMLLRSGVSATWHSSNARPSTSRPSGFTSNKRKIYSQVGTSFGFPMDTIRPSEPLRNITHQSMEPP</sequence>
<feature type="region of interest" description="Disordered" evidence="1">
    <location>
        <begin position="1"/>
        <end position="28"/>
    </location>
</feature>
<dbReference type="PANTHER" id="PTHR38795:SF1">
    <property type="entry name" value="DUF6604 DOMAIN-CONTAINING PROTEIN"/>
    <property type="match status" value="1"/>
</dbReference>
<feature type="compositionally biased region" description="Basic residues" evidence="1">
    <location>
        <begin position="1"/>
        <end position="11"/>
    </location>
</feature>
<evidence type="ECO:0000256" key="1">
    <source>
        <dbReference type="SAM" id="MobiDB-lite"/>
    </source>
</evidence>
<feature type="compositionally biased region" description="Polar residues" evidence="1">
    <location>
        <begin position="12"/>
        <end position="28"/>
    </location>
</feature>
<proteinExistence type="predicted"/>
<dbReference type="EMBL" id="CABFNP030000582">
    <property type="protein sequence ID" value="CAI6047576.1"/>
    <property type="molecule type" value="Genomic_DNA"/>
</dbReference>
<evidence type="ECO:0000313" key="3">
    <source>
        <dbReference type="Proteomes" id="UP001160390"/>
    </source>
</evidence>
<feature type="non-terminal residue" evidence="2">
    <location>
        <position position="173"/>
    </location>
</feature>
<dbReference type="Proteomes" id="UP001160390">
    <property type="component" value="Unassembled WGS sequence"/>
</dbReference>
<comment type="caution">
    <text evidence="2">The sequence shown here is derived from an EMBL/GenBank/DDBJ whole genome shotgun (WGS) entry which is preliminary data.</text>
</comment>